<gene>
    <name evidence="6" type="ordered locus">Rru_A0647</name>
</gene>
<dbReference type="Gene3D" id="3.40.50.1100">
    <property type="match status" value="2"/>
</dbReference>
<dbReference type="Pfam" id="PF00291">
    <property type="entry name" value="PALP"/>
    <property type="match status" value="1"/>
</dbReference>
<dbReference type="KEGG" id="rru:Rru_A0647"/>
<proteinExistence type="inferred from homology"/>
<dbReference type="FunFam" id="3.40.50.1100:FF:000005">
    <property type="entry name" value="Threonine dehydratase catabolic"/>
    <property type="match status" value="1"/>
</dbReference>
<comment type="similarity">
    <text evidence="2">Belongs to the serine/threonine dehydratase family.</text>
</comment>
<dbReference type="InterPro" id="IPR001926">
    <property type="entry name" value="TrpB-like_PALP"/>
</dbReference>
<dbReference type="PhylomeDB" id="Q2RWP4"/>
<dbReference type="GO" id="GO:0030378">
    <property type="term" value="F:serine racemase activity"/>
    <property type="evidence" value="ECO:0007669"/>
    <property type="project" value="TreeGrafter"/>
</dbReference>
<protein>
    <submittedName>
        <fullName evidence="6">L-threonine ammonia-lyase</fullName>
        <ecNumber evidence="6">4.3.1.19</ecNumber>
    </submittedName>
</protein>
<dbReference type="EMBL" id="CP000230">
    <property type="protein sequence ID" value="ABC21451.1"/>
    <property type="molecule type" value="Genomic_DNA"/>
</dbReference>
<dbReference type="STRING" id="269796.Rru_A0647"/>
<comment type="cofactor">
    <cofactor evidence="1">
        <name>pyridoxal 5'-phosphate</name>
        <dbReference type="ChEBI" id="CHEBI:597326"/>
    </cofactor>
</comment>
<dbReference type="eggNOG" id="COG1171">
    <property type="taxonomic scope" value="Bacteria"/>
</dbReference>
<dbReference type="GO" id="GO:0018114">
    <property type="term" value="F:threonine racemase activity"/>
    <property type="evidence" value="ECO:0007669"/>
    <property type="project" value="TreeGrafter"/>
</dbReference>
<dbReference type="GO" id="GO:0004794">
    <property type="term" value="F:threonine deaminase activity"/>
    <property type="evidence" value="ECO:0007669"/>
    <property type="project" value="UniProtKB-EC"/>
</dbReference>
<evidence type="ECO:0000256" key="1">
    <source>
        <dbReference type="ARBA" id="ARBA00001933"/>
    </source>
</evidence>
<dbReference type="GO" id="GO:0070179">
    <property type="term" value="P:D-serine biosynthetic process"/>
    <property type="evidence" value="ECO:0007669"/>
    <property type="project" value="TreeGrafter"/>
</dbReference>
<dbReference type="EnsemblBacteria" id="ABC21451">
    <property type="protein sequence ID" value="ABC21451"/>
    <property type="gene ID" value="Rru_A0647"/>
</dbReference>
<accession>Q2RWP4</accession>
<dbReference type="GO" id="GO:0003941">
    <property type="term" value="F:L-serine ammonia-lyase activity"/>
    <property type="evidence" value="ECO:0007669"/>
    <property type="project" value="TreeGrafter"/>
</dbReference>
<organism evidence="6 7">
    <name type="scientific">Rhodospirillum rubrum (strain ATCC 11170 / ATH 1.1.1 / DSM 467 / LMG 4362 / NCIMB 8255 / S1)</name>
    <dbReference type="NCBI Taxonomy" id="269796"/>
    <lineage>
        <taxon>Bacteria</taxon>
        <taxon>Pseudomonadati</taxon>
        <taxon>Pseudomonadota</taxon>
        <taxon>Alphaproteobacteria</taxon>
        <taxon>Rhodospirillales</taxon>
        <taxon>Rhodospirillaceae</taxon>
        <taxon>Rhodospirillum</taxon>
    </lineage>
</organism>
<keyword evidence="3" id="KW-0663">Pyridoxal phosphate</keyword>
<sequence>MTRPLPETPGVGAQDVVDAGHRLKGLVVTTPLVESPVLNASIGGRLLVKAECLQRTGSFKMRGATNALAQMDDAARARGVITHSSGNHGQALASAARAFGLRATVVMPDDAPALKIELTRAHGAEVVFCPRHAREQTVARLAGESGAVVIHPYETPAVIAGQGTVGLEIVEQCAAIGVVPDQVLVCCGGGGLTAGVALAIDRLLPGVPVIAVEPEGWDDTKRSLAAGAIVANDGLTATACDALQAMCPGTLSFSLNRHLLAGAVSVDEAMVRHAMRQAFVHLKLVAEPGGAVALAAALAGKVETADRLSVVVLSGGNVDPGRFASVLAGD</sequence>
<dbReference type="Proteomes" id="UP000001929">
    <property type="component" value="Chromosome"/>
</dbReference>
<evidence type="ECO:0000313" key="6">
    <source>
        <dbReference type="EMBL" id="ABC21451.1"/>
    </source>
</evidence>
<keyword evidence="7" id="KW-1185">Reference proteome</keyword>
<evidence type="ECO:0000313" key="7">
    <source>
        <dbReference type="Proteomes" id="UP000001929"/>
    </source>
</evidence>
<dbReference type="PATRIC" id="fig|269796.9.peg.703"/>
<dbReference type="EC" id="4.3.1.19" evidence="6"/>
<dbReference type="HOGENOM" id="CLU_021152_4_2_5"/>
<name>Q2RWP4_RHORT</name>
<dbReference type="RefSeq" id="WP_011388405.1">
    <property type="nucleotide sequence ID" value="NC_007643.1"/>
</dbReference>
<dbReference type="GO" id="GO:0005524">
    <property type="term" value="F:ATP binding"/>
    <property type="evidence" value="ECO:0007669"/>
    <property type="project" value="TreeGrafter"/>
</dbReference>
<dbReference type="AlphaFoldDB" id="Q2RWP4"/>
<evidence type="ECO:0000256" key="4">
    <source>
        <dbReference type="ARBA" id="ARBA00023239"/>
    </source>
</evidence>
<reference evidence="6 7" key="1">
    <citation type="journal article" date="2011" name="Stand. Genomic Sci.">
        <title>Complete genome sequence of Rhodospirillum rubrum type strain (S1).</title>
        <authorList>
            <person name="Munk A.C."/>
            <person name="Copeland A."/>
            <person name="Lucas S."/>
            <person name="Lapidus A."/>
            <person name="Del Rio T.G."/>
            <person name="Barry K."/>
            <person name="Detter J.C."/>
            <person name="Hammon N."/>
            <person name="Israni S."/>
            <person name="Pitluck S."/>
            <person name="Brettin T."/>
            <person name="Bruce D."/>
            <person name="Han C."/>
            <person name="Tapia R."/>
            <person name="Gilna P."/>
            <person name="Schmutz J."/>
            <person name="Larimer F."/>
            <person name="Land M."/>
            <person name="Kyrpides N.C."/>
            <person name="Mavromatis K."/>
            <person name="Richardson P."/>
            <person name="Rohde M."/>
            <person name="Goker M."/>
            <person name="Klenk H.P."/>
            <person name="Zhang Y."/>
            <person name="Roberts G.P."/>
            <person name="Reslewic S."/>
            <person name="Schwartz D.C."/>
        </authorList>
    </citation>
    <scope>NUCLEOTIDE SEQUENCE [LARGE SCALE GENOMIC DNA]</scope>
    <source>
        <strain evidence="7">ATCC 11170 / ATH 1.1.1 / DSM 467 / LMG 4362 / NCIMB 8255 / S1</strain>
    </source>
</reference>
<evidence type="ECO:0000259" key="5">
    <source>
        <dbReference type="Pfam" id="PF00291"/>
    </source>
</evidence>
<dbReference type="CDD" id="cd01562">
    <property type="entry name" value="Thr-dehyd"/>
    <property type="match status" value="1"/>
</dbReference>
<dbReference type="GO" id="GO:0030170">
    <property type="term" value="F:pyridoxal phosphate binding"/>
    <property type="evidence" value="ECO:0007669"/>
    <property type="project" value="TreeGrafter"/>
</dbReference>
<dbReference type="PANTHER" id="PTHR43050">
    <property type="entry name" value="SERINE / THREONINE RACEMASE FAMILY MEMBER"/>
    <property type="match status" value="1"/>
</dbReference>
<dbReference type="PANTHER" id="PTHR43050:SF1">
    <property type="entry name" value="SERINE RACEMASE"/>
    <property type="match status" value="1"/>
</dbReference>
<keyword evidence="4 6" id="KW-0456">Lyase</keyword>
<evidence type="ECO:0000256" key="2">
    <source>
        <dbReference type="ARBA" id="ARBA00010869"/>
    </source>
</evidence>
<dbReference type="InterPro" id="IPR036052">
    <property type="entry name" value="TrpB-like_PALP_sf"/>
</dbReference>
<dbReference type="GO" id="GO:0000287">
    <property type="term" value="F:magnesium ion binding"/>
    <property type="evidence" value="ECO:0007669"/>
    <property type="project" value="TreeGrafter"/>
</dbReference>
<dbReference type="SUPFAM" id="SSF53686">
    <property type="entry name" value="Tryptophan synthase beta subunit-like PLP-dependent enzymes"/>
    <property type="match status" value="1"/>
</dbReference>
<evidence type="ECO:0000256" key="3">
    <source>
        <dbReference type="ARBA" id="ARBA00022898"/>
    </source>
</evidence>
<feature type="domain" description="Tryptophan synthase beta chain-like PALP" evidence="5">
    <location>
        <begin position="27"/>
        <end position="315"/>
    </location>
</feature>